<gene>
    <name evidence="12" type="ORF">PSQ39_02315</name>
</gene>
<comment type="similarity">
    <text evidence="2">Belongs to the ABC-2 integral membrane protein family.</text>
</comment>
<dbReference type="Pfam" id="PF01061">
    <property type="entry name" value="ABC2_membrane"/>
    <property type="match status" value="1"/>
</dbReference>
<protein>
    <submittedName>
        <fullName evidence="12">ABC transporter permease</fullName>
    </submittedName>
</protein>
<sequence length="265" mass="29611">MPLIHDLLTIFRSRHLLWVLTMRELSARHAGTAAGWLWGYVQPLLTVAAYYLVFDVVFALRLGEGAPTRQVGAFLIVGALPWMSFCDAIGRGANSLLDAGGILQKNPLPPVLFPTRAVLATMLVHGPLILLLAVAYWPMHQGAWPVLSLLPLWLMQALFCVLLAYLCAIFSAAVRDTVQIIGFLLSVGVFISPVLFPVSQFPEGWRWVLWLNPMTAWVEAYQLVLLKGEWPEASQWIAMLVWMSGVGLLLDVVVRRSRDQLVDWL</sequence>
<organism evidence="12 13">
    <name type="scientific">Curvibacter microcysteis</name>
    <dbReference type="NCBI Taxonomy" id="3026419"/>
    <lineage>
        <taxon>Bacteria</taxon>
        <taxon>Pseudomonadati</taxon>
        <taxon>Pseudomonadota</taxon>
        <taxon>Betaproteobacteria</taxon>
        <taxon>Burkholderiales</taxon>
        <taxon>Comamonadaceae</taxon>
        <taxon>Curvibacter</taxon>
    </lineage>
</organism>
<evidence type="ECO:0000256" key="4">
    <source>
        <dbReference type="ARBA" id="ARBA00022475"/>
    </source>
</evidence>
<feature type="domain" description="ABC-2 type transporter transmembrane" evidence="11">
    <location>
        <begin position="16"/>
        <end position="224"/>
    </location>
</feature>
<evidence type="ECO:0000259" key="11">
    <source>
        <dbReference type="Pfam" id="PF01061"/>
    </source>
</evidence>
<dbReference type="PRINTS" id="PR00164">
    <property type="entry name" value="ABC2TRNSPORT"/>
</dbReference>
<keyword evidence="8" id="KW-0625">Polysaccharide transport</keyword>
<evidence type="ECO:0000256" key="3">
    <source>
        <dbReference type="ARBA" id="ARBA00022448"/>
    </source>
</evidence>
<keyword evidence="13" id="KW-1185">Reference proteome</keyword>
<feature type="transmembrane region" description="Helical" evidence="10">
    <location>
        <begin position="40"/>
        <end position="60"/>
    </location>
</feature>
<proteinExistence type="inferred from homology"/>
<dbReference type="RefSeq" id="WP_273924976.1">
    <property type="nucleotide sequence ID" value="NZ_JAQSIN010000005.1"/>
</dbReference>
<evidence type="ECO:0000256" key="6">
    <source>
        <dbReference type="ARBA" id="ARBA00022692"/>
    </source>
</evidence>
<keyword evidence="9 10" id="KW-0472">Membrane</keyword>
<accession>A0ABT5MA40</accession>
<keyword evidence="3" id="KW-0813">Transport</keyword>
<evidence type="ECO:0000256" key="8">
    <source>
        <dbReference type="ARBA" id="ARBA00023047"/>
    </source>
</evidence>
<feature type="transmembrane region" description="Helical" evidence="10">
    <location>
        <begin position="236"/>
        <end position="254"/>
    </location>
</feature>
<dbReference type="InterPro" id="IPR013525">
    <property type="entry name" value="ABC2_TM"/>
</dbReference>
<feature type="transmembrane region" description="Helical" evidence="10">
    <location>
        <begin position="113"/>
        <end position="137"/>
    </location>
</feature>
<dbReference type="EMBL" id="JAQSIO010000001">
    <property type="protein sequence ID" value="MDD0813457.1"/>
    <property type="molecule type" value="Genomic_DNA"/>
</dbReference>
<keyword evidence="5" id="KW-0762">Sugar transport</keyword>
<keyword evidence="4" id="KW-1003">Cell membrane</keyword>
<evidence type="ECO:0000256" key="2">
    <source>
        <dbReference type="ARBA" id="ARBA00007783"/>
    </source>
</evidence>
<reference evidence="12 13" key="1">
    <citation type="submission" date="2023-02" db="EMBL/GenBank/DDBJ databases">
        <title>Bacterial whole genome sequence for Curvibacter sp. HBC28.</title>
        <authorList>
            <person name="Le V."/>
            <person name="Ko S.-R."/>
            <person name="Ahn C.-Y."/>
            <person name="Oh H.-M."/>
        </authorList>
    </citation>
    <scope>NUCLEOTIDE SEQUENCE [LARGE SCALE GENOMIC DNA]</scope>
    <source>
        <strain evidence="12 13">HBC28</strain>
    </source>
</reference>
<dbReference type="PANTHER" id="PTHR30413:SF10">
    <property type="entry name" value="CAPSULE POLYSACCHARIDE EXPORT INNER-MEMBRANE PROTEIN CTRC"/>
    <property type="match status" value="1"/>
</dbReference>
<feature type="transmembrane region" description="Helical" evidence="10">
    <location>
        <begin position="180"/>
        <end position="198"/>
    </location>
</feature>
<evidence type="ECO:0000313" key="12">
    <source>
        <dbReference type="EMBL" id="MDD0813457.1"/>
    </source>
</evidence>
<keyword evidence="7 10" id="KW-1133">Transmembrane helix</keyword>
<name>A0ABT5MA40_9BURK</name>
<evidence type="ECO:0000256" key="9">
    <source>
        <dbReference type="ARBA" id="ARBA00023136"/>
    </source>
</evidence>
<comment type="caution">
    <text evidence="12">The sequence shown here is derived from an EMBL/GenBank/DDBJ whole genome shotgun (WGS) entry which is preliminary data.</text>
</comment>
<dbReference type="Proteomes" id="UP001528672">
    <property type="component" value="Unassembled WGS sequence"/>
</dbReference>
<dbReference type="PANTHER" id="PTHR30413">
    <property type="entry name" value="INNER MEMBRANE TRANSPORT PERMEASE"/>
    <property type="match status" value="1"/>
</dbReference>
<evidence type="ECO:0000256" key="10">
    <source>
        <dbReference type="SAM" id="Phobius"/>
    </source>
</evidence>
<dbReference type="InterPro" id="IPR000412">
    <property type="entry name" value="ABC_2_transport"/>
</dbReference>
<keyword evidence="6 10" id="KW-0812">Transmembrane</keyword>
<comment type="subcellular location">
    <subcellularLocation>
        <location evidence="1">Cell membrane</location>
        <topology evidence="1">Multi-pass membrane protein</topology>
    </subcellularLocation>
</comment>
<evidence type="ECO:0000313" key="13">
    <source>
        <dbReference type="Proteomes" id="UP001528672"/>
    </source>
</evidence>
<evidence type="ECO:0000256" key="1">
    <source>
        <dbReference type="ARBA" id="ARBA00004651"/>
    </source>
</evidence>
<feature type="transmembrane region" description="Helical" evidence="10">
    <location>
        <begin position="149"/>
        <end position="174"/>
    </location>
</feature>
<evidence type="ECO:0000256" key="7">
    <source>
        <dbReference type="ARBA" id="ARBA00022989"/>
    </source>
</evidence>
<evidence type="ECO:0000256" key="5">
    <source>
        <dbReference type="ARBA" id="ARBA00022597"/>
    </source>
</evidence>